<dbReference type="EMBL" id="VIGI01000011">
    <property type="protein sequence ID" value="KAB8294259.1"/>
    <property type="molecule type" value="Genomic_DNA"/>
</dbReference>
<proteinExistence type="predicted"/>
<keyword evidence="3" id="KW-1185">Reference proteome</keyword>
<comment type="caution">
    <text evidence="2">The sequence shown here is derived from an EMBL/GenBank/DDBJ whole genome shotgun (WGS) entry which is preliminary data.</text>
</comment>
<feature type="compositionally biased region" description="Polar residues" evidence="1">
    <location>
        <begin position="24"/>
        <end position="46"/>
    </location>
</feature>
<dbReference type="OrthoDB" id="3526284at2759"/>
<gene>
    <name evidence="2" type="ORF">EYC80_009686</name>
</gene>
<sequence>MDFKAPTYENDNGPAPPSYLDSLSFHSPVTSKTPGPSTLQPASYGSQIQSQLNDLSNRFREIQIQKSQLAHSQEAYILSLLTAHIQNYLSEFAETGLRKGKLTLIPAQCLETEKKVEPLDLDEEDESRYDVLVEVGDKEGHDNGGVNYWKDWNLADRLARALRPPPKLPSRQPAAQKQPDTAVASQGGSSGRFWKKSTSRTVEKSALAEDMKVAPAISELRDKVLMDVKADLVVFEYENSFGLLNLQRGYAVVLLFEIVTDE</sequence>
<protein>
    <submittedName>
        <fullName evidence="2">Uncharacterized protein</fullName>
    </submittedName>
</protein>
<accession>A0A5N6JYL6</accession>
<feature type="region of interest" description="Disordered" evidence="1">
    <location>
        <begin position="1"/>
        <end position="46"/>
    </location>
</feature>
<evidence type="ECO:0000256" key="1">
    <source>
        <dbReference type="SAM" id="MobiDB-lite"/>
    </source>
</evidence>
<dbReference type="Proteomes" id="UP000326757">
    <property type="component" value="Unassembled WGS sequence"/>
</dbReference>
<evidence type="ECO:0000313" key="3">
    <source>
        <dbReference type="Proteomes" id="UP000326757"/>
    </source>
</evidence>
<dbReference type="AlphaFoldDB" id="A0A5N6JYL6"/>
<name>A0A5N6JYL6_MONLA</name>
<reference evidence="2 3" key="1">
    <citation type="submission" date="2019-06" db="EMBL/GenBank/DDBJ databases">
        <title>Genome Sequence of the Brown Rot Fungal Pathogen Monilinia laxa.</title>
        <authorList>
            <person name="De Miccolis Angelini R.M."/>
            <person name="Landi L."/>
            <person name="Abate D."/>
            <person name="Pollastro S."/>
            <person name="Romanazzi G."/>
            <person name="Faretra F."/>
        </authorList>
    </citation>
    <scope>NUCLEOTIDE SEQUENCE [LARGE SCALE GENOMIC DNA]</scope>
    <source>
        <strain evidence="2 3">Mlax316</strain>
    </source>
</reference>
<feature type="compositionally biased region" description="Polar residues" evidence="1">
    <location>
        <begin position="173"/>
        <end position="187"/>
    </location>
</feature>
<organism evidence="2 3">
    <name type="scientific">Monilinia laxa</name>
    <name type="common">Brown rot fungus</name>
    <name type="synonym">Sclerotinia laxa</name>
    <dbReference type="NCBI Taxonomy" id="61186"/>
    <lineage>
        <taxon>Eukaryota</taxon>
        <taxon>Fungi</taxon>
        <taxon>Dikarya</taxon>
        <taxon>Ascomycota</taxon>
        <taxon>Pezizomycotina</taxon>
        <taxon>Leotiomycetes</taxon>
        <taxon>Helotiales</taxon>
        <taxon>Sclerotiniaceae</taxon>
        <taxon>Monilinia</taxon>
    </lineage>
</organism>
<feature type="region of interest" description="Disordered" evidence="1">
    <location>
        <begin position="163"/>
        <end position="197"/>
    </location>
</feature>
<evidence type="ECO:0000313" key="2">
    <source>
        <dbReference type="EMBL" id="KAB8294259.1"/>
    </source>
</evidence>